<organism evidence="8 9">
    <name type="scientific">Thlaspi arvense</name>
    <name type="common">Field penny-cress</name>
    <dbReference type="NCBI Taxonomy" id="13288"/>
    <lineage>
        <taxon>Eukaryota</taxon>
        <taxon>Viridiplantae</taxon>
        <taxon>Streptophyta</taxon>
        <taxon>Embryophyta</taxon>
        <taxon>Tracheophyta</taxon>
        <taxon>Spermatophyta</taxon>
        <taxon>Magnoliopsida</taxon>
        <taxon>eudicotyledons</taxon>
        <taxon>Gunneridae</taxon>
        <taxon>Pentapetalae</taxon>
        <taxon>rosids</taxon>
        <taxon>malvids</taxon>
        <taxon>Brassicales</taxon>
        <taxon>Brassicaceae</taxon>
        <taxon>Thlaspideae</taxon>
        <taxon>Thlaspi</taxon>
    </lineage>
</organism>
<reference evidence="8 9" key="1">
    <citation type="submission" date="2022-03" db="EMBL/GenBank/DDBJ databases">
        <authorList>
            <person name="Nunn A."/>
            <person name="Chopra R."/>
            <person name="Nunn A."/>
            <person name="Contreras Garrido A."/>
        </authorList>
    </citation>
    <scope>NUCLEOTIDE SEQUENCE [LARGE SCALE GENOMIC DNA]</scope>
</reference>
<evidence type="ECO:0000256" key="5">
    <source>
        <dbReference type="SAM" id="MobiDB-lite"/>
    </source>
</evidence>
<evidence type="ECO:0000256" key="1">
    <source>
        <dbReference type="ARBA" id="ARBA00004167"/>
    </source>
</evidence>
<feature type="transmembrane region" description="Helical" evidence="6">
    <location>
        <begin position="83"/>
        <end position="110"/>
    </location>
</feature>
<evidence type="ECO:0000256" key="6">
    <source>
        <dbReference type="SAM" id="Phobius"/>
    </source>
</evidence>
<proteinExistence type="predicted"/>
<dbReference type="Proteomes" id="UP000836841">
    <property type="component" value="Chromosome 4"/>
</dbReference>
<dbReference type="InterPro" id="IPR004864">
    <property type="entry name" value="LEA_2"/>
</dbReference>
<dbReference type="GO" id="GO:0098542">
    <property type="term" value="P:defense response to other organism"/>
    <property type="evidence" value="ECO:0007669"/>
    <property type="project" value="InterPro"/>
</dbReference>
<dbReference type="AlphaFoldDB" id="A0AAU9S9D6"/>
<sequence>MSYQSLLLALMAERVHPDDSSPESGQFSGNFSSGEFPRKPAPPPATYVIKVPKDQIYYVPPPEREHLIQRLSRKKVNRSRFRCCLCSFLATIFIVIVLAGISLATLYLVFRPESSKYSVEGFSVSGINLTSSSPISPKFNVTVKSRNGNGKIGIYYEKGSTVDVYYNDVDLCNGALPTFYQPAMNVTVIKTALTGSRIQLTSAMRKEMRDELSKKTMPFKLKIKAPVKIKVGSVKTWTITVKVNCDVTVDKLTAPSSIVSGKCSHDVDIW</sequence>
<evidence type="ECO:0000256" key="4">
    <source>
        <dbReference type="ARBA" id="ARBA00023136"/>
    </source>
</evidence>
<feature type="compositionally biased region" description="Polar residues" evidence="5">
    <location>
        <begin position="22"/>
        <end position="33"/>
    </location>
</feature>
<evidence type="ECO:0000259" key="7">
    <source>
        <dbReference type="Pfam" id="PF03168"/>
    </source>
</evidence>
<gene>
    <name evidence="8" type="ORF">TAV2_LOCUS14593</name>
</gene>
<evidence type="ECO:0000256" key="3">
    <source>
        <dbReference type="ARBA" id="ARBA00022989"/>
    </source>
</evidence>
<protein>
    <recommendedName>
        <fullName evidence="7">Late embryogenesis abundant protein LEA-2 subgroup domain-containing protein</fullName>
    </recommendedName>
</protein>
<name>A0AAU9S9D6_THLAR</name>
<evidence type="ECO:0000313" key="8">
    <source>
        <dbReference type="EMBL" id="CAH2060782.1"/>
    </source>
</evidence>
<dbReference type="Pfam" id="PF03168">
    <property type="entry name" value="LEA_2"/>
    <property type="match status" value="1"/>
</dbReference>
<comment type="subcellular location">
    <subcellularLocation>
        <location evidence="1">Membrane</location>
        <topology evidence="1">Single-pass membrane protein</topology>
    </subcellularLocation>
</comment>
<keyword evidence="2 6" id="KW-0812">Transmembrane</keyword>
<keyword evidence="4 6" id="KW-0472">Membrane</keyword>
<dbReference type="InterPro" id="IPR044839">
    <property type="entry name" value="NDR1-like"/>
</dbReference>
<dbReference type="EMBL" id="OU466860">
    <property type="protein sequence ID" value="CAH2060782.1"/>
    <property type="molecule type" value="Genomic_DNA"/>
</dbReference>
<accession>A0AAU9S9D6</accession>
<keyword evidence="9" id="KW-1185">Reference proteome</keyword>
<dbReference type="GO" id="GO:0005886">
    <property type="term" value="C:plasma membrane"/>
    <property type="evidence" value="ECO:0007669"/>
    <property type="project" value="TreeGrafter"/>
</dbReference>
<dbReference type="PANTHER" id="PTHR31234:SF2">
    <property type="entry name" value="OS05G0199100 PROTEIN"/>
    <property type="match status" value="1"/>
</dbReference>
<evidence type="ECO:0000256" key="2">
    <source>
        <dbReference type="ARBA" id="ARBA00022692"/>
    </source>
</evidence>
<feature type="domain" description="Late embryogenesis abundant protein LEA-2 subgroup" evidence="7">
    <location>
        <begin position="142"/>
        <end position="245"/>
    </location>
</feature>
<keyword evidence="3 6" id="KW-1133">Transmembrane helix</keyword>
<dbReference type="PANTHER" id="PTHR31234">
    <property type="entry name" value="LATE EMBRYOGENESIS ABUNDANT (LEA) HYDROXYPROLINE-RICH GLYCOPROTEIN FAMILY"/>
    <property type="match status" value="1"/>
</dbReference>
<evidence type="ECO:0000313" key="9">
    <source>
        <dbReference type="Proteomes" id="UP000836841"/>
    </source>
</evidence>
<feature type="region of interest" description="Disordered" evidence="5">
    <location>
        <begin position="16"/>
        <end position="40"/>
    </location>
</feature>